<accession>A0A1I7ULF8</accession>
<dbReference type="InterPro" id="IPR012885">
    <property type="entry name" value="F-box_Sdz-33"/>
</dbReference>
<evidence type="ECO:0000313" key="3">
    <source>
        <dbReference type="Proteomes" id="UP000095282"/>
    </source>
</evidence>
<sequence>MEKLAFTFNWKEESVSKTMDVFDESLDYFQKVFPGGINKLEVCPITLAENLHRIPKECTILAIGEVIEDLDDIEHFPKETVESLIEQTNFTSGLILKTSMAFPIDNEKFFHVDYLKNQNSEWMTLETLEKFRNKIIHLENSWLIDWEINTFLKNLRDGKANKNLEILTIESTGEVDFDEITKGLELTLNKDPQIYSVDKSEAAADFIPFYAWRNIQLFETHDFHTIDGRRVSIEAKDLTCIHIFVWKKKPMESRKRRREEESDGPATKRNN</sequence>
<dbReference type="WBParaSite" id="Csp11.Scaffold630.g17141.t1">
    <property type="protein sequence ID" value="Csp11.Scaffold630.g17141.t1"/>
    <property type="gene ID" value="Csp11.Scaffold630.g17141"/>
</dbReference>
<reference evidence="4" key="1">
    <citation type="submission" date="2016-11" db="UniProtKB">
        <authorList>
            <consortium name="WormBaseParasite"/>
        </authorList>
    </citation>
    <scope>IDENTIFICATION</scope>
</reference>
<name>A0A1I7ULF8_9PELO</name>
<dbReference type="STRING" id="1561998.A0A1I7ULF8"/>
<dbReference type="AlphaFoldDB" id="A0A1I7ULF8"/>
<keyword evidence="3" id="KW-1185">Reference proteome</keyword>
<feature type="domain" description="Sdz-33 F-box" evidence="2">
    <location>
        <begin position="113"/>
        <end position="169"/>
    </location>
</feature>
<feature type="region of interest" description="Disordered" evidence="1">
    <location>
        <begin position="251"/>
        <end position="271"/>
    </location>
</feature>
<proteinExistence type="predicted"/>
<protein>
    <submittedName>
        <fullName evidence="4">FBA_2 domain-containing protein</fullName>
    </submittedName>
</protein>
<evidence type="ECO:0000313" key="4">
    <source>
        <dbReference type="WBParaSite" id="Csp11.Scaffold630.g17141.t1"/>
    </source>
</evidence>
<dbReference type="eggNOG" id="ENOG502TIZU">
    <property type="taxonomic scope" value="Eukaryota"/>
</dbReference>
<dbReference type="PANTHER" id="PTHR21503">
    <property type="entry name" value="F-BOX-CONTAINING HYPOTHETICAL PROTEIN C.ELEGANS"/>
    <property type="match status" value="1"/>
</dbReference>
<evidence type="ECO:0000259" key="2">
    <source>
        <dbReference type="Pfam" id="PF07735"/>
    </source>
</evidence>
<dbReference type="PANTHER" id="PTHR21503:SF54">
    <property type="entry name" value="F-BOX DOMAIN-CONTAINING PROTEIN"/>
    <property type="match status" value="1"/>
</dbReference>
<organism evidence="3 4">
    <name type="scientific">Caenorhabditis tropicalis</name>
    <dbReference type="NCBI Taxonomy" id="1561998"/>
    <lineage>
        <taxon>Eukaryota</taxon>
        <taxon>Metazoa</taxon>
        <taxon>Ecdysozoa</taxon>
        <taxon>Nematoda</taxon>
        <taxon>Chromadorea</taxon>
        <taxon>Rhabditida</taxon>
        <taxon>Rhabditina</taxon>
        <taxon>Rhabditomorpha</taxon>
        <taxon>Rhabditoidea</taxon>
        <taxon>Rhabditidae</taxon>
        <taxon>Peloderinae</taxon>
        <taxon>Caenorhabditis</taxon>
    </lineage>
</organism>
<evidence type="ECO:0000256" key="1">
    <source>
        <dbReference type="SAM" id="MobiDB-lite"/>
    </source>
</evidence>
<dbReference type="Pfam" id="PF07735">
    <property type="entry name" value="FBA_2"/>
    <property type="match status" value="1"/>
</dbReference>
<dbReference type="Proteomes" id="UP000095282">
    <property type="component" value="Unplaced"/>
</dbReference>